<protein>
    <recommendedName>
        <fullName evidence="11">Cellulose synthase-like protein G2</fullName>
    </recommendedName>
</protein>
<keyword evidence="3" id="KW-0808">Transferase</keyword>
<feature type="transmembrane region" description="Helical" evidence="8">
    <location>
        <begin position="99"/>
        <end position="120"/>
    </location>
</feature>
<dbReference type="Proteomes" id="UP000827721">
    <property type="component" value="Unassembled WGS sequence"/>
</dbReference>
<sequence length="1553" mass="176419">MRILHGCFGEVDILGLLCEGELLLLLNITGYSISKLKQTTLTAAMEDSLPLHSKQVHKFSIFINRSHALLNCIAISFLIHYRLSFLFQETKTSPATSLPWLLVFASELLLSFIWFLGLAYRWRPISRTVFPERLPGDDKLPGIDVLICTADPYKEPTLKVMNTVLSAMSLDYPPEKLHVYLSDDGGSSITLLGLRAASNFARWWLPFCKKYAIKTICPGAYFSALEEEDYGDHPGSNHLEFLAEKRKIQEKYEAFKEEIIQAREKGENEDKGMSKSRDHPSVVEVIQQNGNEAIGDQIKTPILVYVSREKRPSHLHHFKAGALNVLLRVSGVMSNSPYILVLDCDMYCNDPTSAKQAMCFHLDPNISPSLSFVQFPQRFPNISKNDIYDSMLRSFYWITGPGLDGLRGPVLFGTNFYIKRESLYGNSIHKGVDPTELKSSFGTSYELLKSLRVHNIPRIDSRVFSSPLLQEAKVGFRYRSLVEDYFTGFRLQCLGWKSVYLSPARPQFLGTPTTNLNDVLLQSSRWACGLVEVAFSKFCPLIYGPLRMSLLLRMFGAEFAFFPFNCFSLWCFATIPQLCLLNDIPLYPQVSSLFFNIFVFIFLSALLKHLYEVLASGGSIRIWRNEQRIWMMKSVTSYLYGTLDAFLEKFGLTEASFLPTNKVDDEEQVKRYQMGEFDFQTSTMLLAPLVTIIILNMAAFACGVYRMIFTGYREKMLLQVLLSFYILIMNYAVIEGMILRKDKGRIPPSVTLLSAFISVVFFSLGSVILNIGHILGLLCEGELLHHLHITGYSISKLKQTTLSAAMGDSLPLHSSQVHKFSILINRSHALLHCIAISFLIHYRLSFLFQETKTRPATSSPWLLVFASELLLSFIWFLGLAYRWHPISRTVFPERLPGDDKLPAIDVLICTADPYKEPTLKVMNTVLSAMALDYPTEKLHVYLSDDGGSSITLLGLRAASNFARWWLPFCKKYAIKTICPSAYFSALKEEDDGDPPGIDNLEFLAEKQKIQEKYEVFKEEIIQAREKGENEDKGMSKTRDRPSVVEVIQQNGDEAIGDQIKTPLLVYVSREKKPSHPHHFKAGALNVLLRVSGVMSNSPYLLVLDCDMYCNDPTSAKQAMCFHLDHNISPSLSFVQFPQRFYNISKNDIYDSMFQSFYRITGPGSDGLRGPVLFGTNFYIKRESLYGYSIHKGVDHTELKSSFGTSYELLKSLRVQNMPKINSRDFLQEAKVLASCAYENNSKWGEEASICAVKKVGFRYQSLVEDYFTGFRLQWLGWKSVYLSPARPQFLGTTPTNLNDVLLQNCRWSCGLVEVALSKFCPLIYGPLRMSLLQSMFCAEYAFFPFYCFSLWCFATIPQLCLLNGIALYPQVSNSFFNIFVFIFLSALLKHLYEVLASGGSVGMWRNEQRIWMMKSITSYLYGTLDAFMEKLGLTKASFLPTNKVSDDEQAKRYEMGVFDFQTSRMLLAPLVTIIILNMAAFVCGVYRMMFKGEWEKMLLQVLLSFYILTVNHAVIEGMIVRKDRGRIPPSVTLLSAFISVVFFSLGSVFLNMC</sequence>
<feature type="transmembrane region" description="Helical" evidence="8">
    <location>
        <begin position="684"/>
        <end position="708"/>
    </location>
</feature>
<feature type="transmembrane region" description="Helical" evidence="8">
    <location>
        <begin position="68"/>
        <end position="87"/>
    </location>
</feature>
<gene>
    <name evidence="9" type="ORF">JRO89_XS03G0108800</name>
</gene>
<evidence type="ECO:0000256" key="7">
    <source>
        <dbReference type="ARBA" id="ARBA00023316"/>
    </source>
</evidence>
<keyword evidence="5 8" id="KW-1133">Transmembrane helix</keyword>
<dbReference type="InterPro" id="IPR005150">
    <property type="entry name" value="Cellulose_synth"/>
</dbReference>
<evidence type="ECO:0000256" key="5">
    <source>
        <dbReference type="ARBA" id="ARBA00022989"/>
    </source>
</evidence>
<proteinExistence type="predicted"/>
<feature type="transmembrane region" description="Helical" evidence="8">
    <location>
        <begin position="1498"/>
        <end position="1519"/>
    </location>
</feature>
<keyword evidence="7" id="KW-0961">Cell wall biogenesis/degradation</keyword>
<feature type="transmembrane region" description="Helical" evidence="8">
    <location>
        <begin position="1340"/>
        <end position="1362"/>
    </location>
</feature>
<feature type="transmembrane region" description="Helical" evidence="8">
    <location>
        <begin position="751"/>
        <end position="775"/>
    </location>
</feature>
<evidence type="ECO:0000256" key="4">
    <source>
        <dbReference type="ARBA" id="ARBA00022692"/>
    </source>
</evidence>
<evidence type="ECO:0000313" key="9">
    <source>
        <dbReference type="EMBL" id="KAH7573291.1"/>
    </source>
</evidence>
<dbReference type="Gene3D" id="3.90.550.10">
    <property type="entry name" value="Spore Coat Polysaccharide Biosynthesis Protein SpsA, Chain A"/>
    <property type="match status" value="4"/>
</dbReference>
<organism evidence="9 10">
    <name type="scientific">Xanthoceras sorbifolium</name>
    <dbReference type="NCBI Taxonomy" id="99658"/>
    <lineage>
        <taxon>Eukaryota</taxon>
        <taxon>Viridiplantae</taxon>
        <taxon>Streptophyta</taxon>
        <taxon>Embryophyta</taxon>
        <taxon>Tracheophyta</taxon>
        <taxon>Spermatophyta</taxon>
        <taxon>Magnoliopsida</taxon>
        <taxon>eudicotyledons</taxon>
        <taxon>Gunneridae</taxon>
        <taxon>Pentapetalae</taxon>
        <taxon>rosids</taxon>
        <taxon>malvids</taxon>
        <taxon>Sapindales</taxon>
        <taxon>Sapindaceae</taxon>
        <taxon>Xanthoceroideae</taxon>
        <taxon>Xanthoceras</taxon>
    </lineage>
</organism>
<keyword evidence="10" id="KW-1185">Reference proteome</keyword>
<evidence type="ECO:0000256" key="8">
    <source>
        <dbReference type="SAM" id="Phobius"/>
    </source>
</evidence>
<evidence type="ECO:0000313" key="10">
    <source>
        <dbReference type="Proteomes" id="UP000827721"/>
    </source>
</evidence>
<feature type="transmembrane region" description="Helical" evidence="8">
    <location>
        <begin position="1374"/>
        <end position="1392"/>
    </location>
</feature>
<name>A0ABQ8I9H5_9ROSI</name>
<dbReference type="PANTHER" id="PTHR13301">
    <property type="entry name" value="X-BOX TRANSCRIPTION FACTOR-RELATED"/>
    <property type="match status" value="1"/>
</dbReference>
<dbReference type="SUPFAM" id="SSF53448">
    <property type="entry name" value="Nucleotide-diphospho-sugar transferases"/>
    <property type="match status" value="2"/>
</dbReference>
<evidence type="ECO:0000256" key="1">
    <source>
        <dbReference type="ARBA" id="ARBA00004127"/>
    </source>
</evidence>
<evidence type="ECO:0000256" key="6">
    <source>
        <dbReference type="ARBA" id="ARBA00023136"/>
    </source>
</evidence>
<feature type="transmembrane region" description="Helical" evidence="8">
    <location>
        <begin position="829"/>
        <end position="848"/>
    </location>
</feature>
<evidence type="ECO:0000256" key="3">
    <source>
        <dbReference type="ARBA" id="ARBA00022679"/>
    </source>
</evidence>
<keyword evidence="2" id="KW-0328">Glycosyltransferase</keyword>
<comment type="caution">
    <text evidence="9">The sequence shown here is derived from an EMBL/GenBank/DDBJ whole genome shotgun (WGS) entry which is preliminary data.</text>
</comment>
<accession>A0ABQ8I9H5</accession>
<keyword evidence="4 8" id="KW-0812">Transmembrane</keyword>
<feature type="transmembrane region" description="Helical" evidence="8">
    <location>
        <begin position="1465"/>
        <end position="1486"/>
    </location>
</feature>
<evidence type="ECO:0008006" key="11">
    <source>
        <dbReference type="Google" id="ProtNLM"/>
    </source>
</evidence>
<comment type="subcellular location">
    <subcellularLocation>
        <location evidence="1">Endomembrane system</location>
        <topology evidence="1">Multi-pass membrane protein</topology>
    </subcellularLocation>
</comment>
<dbReference type="EMBL" id="JAFEMO010000003">
    <property type="protein sequence ID" value="KAH7573291.1"/>
    <property type="molecule type" value="Genomic_DNA"/>
</dbReference>
<dbReference type="InterPro" id="IPR029044">
    <property type="entry name" value="Nucleotide-diphossugar_trans"/>
</dbReference>
<feature type="transmembrane region" description="Helical" evidence="8">
    <location>
        <begin position="550"/>
        <end position="575"/>
    </location>
</feature>
<feature type="transmembrane region" description="Helical" evidence="8">
    <location>
        <begin position="1531"/>
        <end position="1550"/>
    </location>
</feature>
<feature type="transmembrane region" description="Helical" evidence="8">
    <location>
        <begin position="587"/>
        <end position="607"/>
    </location>
</feature>
<keyword evidence="6 8" id="KW-0472">Membrane</keyword>
<dbReference type="Pfam" id="PF03552">
    <property type="entry name" value="Cellulose_synt"/>
    <property type="match status" value="3"/>
</dbReference>
<reference evidence="9 10" key="1">
    <citation type="submission" date="2021-02" db="EMBL/GenBank/DDBJ databases">
        <title>Plant Genome Project.</title>
        <authorList>
            <person name="Zhang R.-G."/>
        </authorList>
    </citation>
    <scope>NUCLEOTIDE SEQUENCE [LARGE SCALE GENOMIC DNA]</scope>
    <source>
        <tissue evidence="9">Leaves</tissue>
    </source>
</reference>
<evidence type="ECO:0000256" key="2">
    <source>
        <dbReference type="ARBA" id="ARBA00022676"/>
    </source>
</evidence>
<feature type="transmembrane region" description="Helical" evidence="8">
    <location>
        <begin position="720"/>
        <end position="739"/>
    </location>
</feature>
<feature type="transmembrane region" description="Helical" evidence="8">
    <location>
        <begin position="860"/>
        <end position="883"/>
    </location>
</feature>